<dbReference type="Gene3D" id="3.30.200.20">
    <property type="entry name" value="Phosphorylase Kinase, domain 1"/>
    <property type="match status" value="1"/>
</dbReference>
<evidence type="ECO:0000256" key="1">
    <source>
        <dbReference type="ARBA" id="ARBA00012513"/>
    </source>
</evidence>
<feature type="domain" description="Protein kinase" evidence="10">
    <location>
        <begin position="46"/>
        <end position="396"/>
    </location>
</feature>
<evidence type="ECO:0000259" key="10">
    <source>
        <dbReference type="PROSITE" id="PS50011"/>
    </source>
</evidence>
<reference evidence="11 12" key="1">
    <citation type="submission" date="2024-04" db="EMBL/GenBank/DDBJ databases">
        <title>Phyllosticta paracitricarpa is synonymous to the EU quarantine fungus P. citricarpa based on phylogenomic analyses.</title>
        <authorList>
            <consortium name="Lawrence Berkeley National Laboratory"/>
            <person name="Van Ingen-Buijs V.A."/>
            <person name="Van Westerhoven A.C."/>
            <person name="Haridas S."/>
            <person name="Skiadas P."/>
            <person name="Martin F."/>
            <person name="Groenewald J.Z."/>
            <person name="Crous P.W."/>
            <person name="Seidl M.F."/>
        </authorList>
    </citation>
    <scope>NUCLEOTIDE SEQUENCE [LARGE SCALE GENOMIC DNA]</scope>
    <source>
        <strain evidence="11 12">CBS 123374</strain>
    </source>
</reference>
<protein>
    <recommendedName>
        <fullName evidence="1">non-specific serine/threonine protein kinase</fullName>
        <ecNumber evidence="1">2.7.11.1</ecNumber>
    </recommendedName>
</protein>
<comment type="catalytic activity">
    <reaction evidence="8">
        <text>L-seryl-[protein] + ATP = O-phospho-L-seryl-[protein] + ADP + H(+)</text>
        <dbReference type="Rhea" id="RHEA:17989"/>
        <dbReference type="Rhea" id="RHEA-COMP:9863"/>
        <dbReference type="Rhea" id="RHEA-COMP:11604"/>
        <dbReference type="ChEBI" id="CHEBI:15378"/>
        <dbReference type="ChEBI" id="CHEBI:29999"/>
        <dbReference type="ChEBI" id="CHEBI:30616"/>
        <dbReference type="ChEBI" id="CHEBI:83421"/>
        <dbReference type="ChEBI" id="CHEBI:456216"/>
        <dbReference type="EC" id="2.7.11.1"/>
    </reaction>
</comment>
<comment type="catalytic activity">
    <reaction evidence="7">
        <text>L-threonyl-[protein] + ATP = O-phospho-L-threonyl-[protein] + ADP + H(+)</text>
        <dbReference type="Rhea" id="RHEA:46608"/>
        <dbReference type="Rhea" id="RHEA-COMP:11060"/>
        <dbReference type="Rhea" id="RHEA-COMP:11605"/>
        <dbReference type="ChEBI" id="CHEBI:15378"/>
        <dbReference type="ChEBI" id="CHEBI:30013"/>
        <dbReference type="ChEBI" id="CHEBI:30616"/>
        <dbReference type="ChEBI" id="CHEBI:61977"/>
        <dbReference type="ChEBI" id="CHEBI:456216"/>
        <dbReference type="EC" id="2.7.11.1"/>
    </reaction>
</comment>
<name>A0ABR1Z4H7_9PEZI</name>
<keyword evidence="6 9" id="KW-0067">ATP-binding</keyword>
<dbReference type="InterPro" id="IPR051334">
    <property type="entry name" value="SRPK"/>
</dbReference>
<evidence type="ECO:0000256" key="2">
    <source>
        <dbReference type="ARBA" id="ARBA00022527"/>
    </source>
</evidence>
<keyword evidence="2" id="KW-0723">Serine/threonine-protein kinase</keyword>
<dbReference type="EC" id="2.7.11.1" evidence="1"/>
<keyword evidence="4 9" id="KW-0547">Nucleotide-binding</keyword>
<dbReference type="SUPFAM" id="SSF56112">
    <property type="entry name" value="Protein kinase-like (PK-like)"/>
    <property type="match status" value="1"/>
</dbReference>
<evidence type="ECO:0000313" key="11">
    <source>
        <dbReference type="EMBL" id="KAK8247320.1"/>
    </source>
</evidence>
<keyword evidence="3" id="KW-0808">Transferase</keyword>
<dbReference type="EMBL" id="JBBWRZ010000001">
    <property type="protein sequence ID" value="KAK8247320.1"/>
    <property type="molecule type" value="Genomic_DNA"/>
</dbReference>
<evidence type="ECO:0000256" key="8">
    <source>
        <dbReference type="ARBA" id="ARBA00048679"/>
    </source>
</evidence>
<dbReference type="Proteomes" id="UP001492380">
    <property type="component" value="Unassembled WGS sequence"/>
</dbReference>
<dbReference type="InterPro" id="IPR000719">
    <property type="entry name" value="Prot_kinase_dom"/>
</dbReference>
<dbReference type="InterPro" id="IPR017441">
    <property type="entry name" value="Protein_kinase_ATP_BS"/>
</dbReference>
<feature type="binding site" evidence="9">
    <location>
        <position position="75"/>
    </location>
    <ligand>
        <name>ATP</name>
        <dbReference type="ChEBI" id="CHEBI:30616"/>
    </ligand>
</feature>
<keyword evidence="5 11" id="KW-0418">Kinase</keyword>
<evidence type="ECO:0000256" key="9">
    <source>
        <dbReference type="PROSITE-ProRule" id="PRU10141"/>
    </source>
</evidence>
<dbReference type="PANTHER" id="PTHR47634:SF9">
    <property type="entry name" value="PROTEIN KINASE DOMAIN-CONTAINING PROTEIN-RELATED"/>
    <property type="match status" value="1"/>
</dbReference>
<dbReference type="Pfam" id="PF00069">
    <property type="entry name" value="Pkinase"/>
    <property type="match status" value="2"/>
</dbReference>
<evidence type="ECO:0000256" key="5">
    <source>
        <dbReference type="ARBA" id="ARBA00022777"/>
    </source>
</evidence>
<accession>A0ABR1Z4H7</accession>
<evidence type="ECO:0000256" key="6">
    <source>
        <dbReference type="ARBA" id="ARBA00022840"/>
    </source>
</evidence>
<organism evidence="11 12">
    <name type="scientific">Phyllosticta capitalensis</name>
    <dbReference type="NCBI Taxonomy" id="121624"/>
    <lineage>
        <taxon>Eukaryota</taxon>
        <taxon>Fungi</taxon>
        <taxon>Dikarya</taxon>
        <taxon>Ascomycota</taxon>
        <taxon>Pezizomycotina</taxon>
        <taxon>Dothideomycetes</taxon>
        <taxon>Dothideomycetes incertae sedis</taxon>
        <taxon>Botryosphaeriales</taxon>
        <taxon>Phyllostictaceae</taxon>
        <taxon>Phyllosticta</taxon>
    </lineage>
</organism>
<gene>
    <name evidence="11" type="ORF">HDK90DRAFT_38897</name>
</gene>
<evidence type="ECO:0000313" key="12">
    <source>
        <dbReference type="Proteomes" id="UP001492380"/>
    </source>
</evidence>
<sequence length="414" mass="46283">MASEESEISSLAESFNQRSKGVKPIDGYYAGGYHHTYLGDVYQDRYKVIHKLGHGAYSTVWLARDLQGDRNVALKILTSESSSTSSEPQILRVLSSGSQDHPGSPYVCHLLDEFWLDGPSGRHLCLVLRPAGCSVSDSKKDSGRWKFPLGVARSISAQTFAGLDYIHSCGVVHGDLHIGNILLQLPELEHYNEAEILQRFGEPERVPVEKSADDPRFPKYRVSPIMTTISCDDVPANAKIIISDFGQSFLASERHDALQTPEILAPPEHFFGGELSSPVDVWTLAMTTYEILSNCGLWELYWPDPDSVIAEMVNALSRPPKLWWDKWENRSEFFTDDGAPIDADERPLSLRLREMDRDDEIGEDELTSLEELFRGMLKYEPSKRLTASEAAASNWIVRWARPNLLGGAAGNDVE</sequence>
<dbReference type="PROSITE" id="PS00107">
    <property type="entry name" value="PROTEIN_KINASE_ATP"/>
    <property type="match status" value="1"/>
</dbReference>
<keyword evidence="12" id="KW-1185">Reference proteome</keyword>
<evidence type="ECO:0000256" key="7">
    <source>
        <dbReference type="ARBA" id="ARBA00047899"/>
    </source>
</evidence>
<proteinExistence type="predicted"/>
<dbReference type="PANTHER" id="PTHR47634">
    <property type="entry name" value="PROTEIN KINASE DOMAIN-CONTAINING PROTEIN-RELATED"/>
    <property type="match status" value="1"/>
</dbReference>
<dbReference type="GO" id="GO:0016301">
    <property type="term" value="F:kinase activity"/>
    <property type="evidence" value="ECO:0007669"/>
    <property type="project" value="UniProtKB-KW"/>
</dbReference>
<dbReference type="SMART" id="SM00220">
    <property type="entry name" value="S_TKc"/>
    <property type="match status" value="1"/>
</dbReference>
<comment type="caution">
    <text evidence="11">The sequence shown here is derived from an EMBL/GenBank/DDBJ whole genome shotgun (WGS) entry which is preliminary data.</text>
</comment>
<evidence type="ECO:0000256" key="4">
    <source>
        <dbReference type="ARBA" id="ARBA00022741"/>
    </source>
</evidence>
<evidence type="ECO:0000256" key="3">
    <source>
        <dbReference type="ARBA" id="ARBA00022679"/>
    </source>
</evidence>
<dbReference type="Gene3D" id="1.10.510.10">
    <property type="entry name" value="Transferase(Phosphotransferase) domain 1"/>
    <property type="match status" value="1"/>
</dbReference>
<dbReference type="PROSITE" id="PS50011">
    <property type="entry name" value="PROTEIN_KINASE_DOM"/>
    <property type="match status" value="1"/>
</dbReference>
<dbReference type="InterPro" id="IPR011009">
    <property type="entry name" value="Kinase-like_dom_sf"/>
</dbReference>